<dbReference type="CDD" id="cd06987">
    <property type="entry name" value="cupin_MAE_RS03005"/>
    <property type="match status" value="1"/>
</dbReference>
<gene>
    <name evidence="2" type="ORF">SAMN05444159_0847</name>
</gene>
<keyword evidence="2" id="KW-0413">Isomerase</keyword>
<dbReference type="InterPro" id="IPR052538">
    <property type="entry name" value="Flavonoid_dioxygenase-like"/>
</dbReference>
<dbReference type="EMBL" id="LT670844">
    <property type="protein sequence ID" value="SHJ52827.1"/>
    <property type="molecule type" value="Genomic_DNA"/>
</dbReference>
<dbReference type="InterPro" id="IPR014710">
    <property type="entry name" value="RmlC-like_jellyroll"/>
</dbReference>
<dbReference type="PANTHER" id="PTHR43346:SF1">
    <property type="entry name" value="QUERCETIN 2,3-DIOXYGENASE-RELATED"/>
    <property type="match status" value="1"/>
</dbReference>
<dbReference type="Proteomes" id="UP000189935">
    <property type="component" value="Chromosome I"/>
</dbReference>
<name>A0A1M6K1L7_9BRAD</name>
<evidence type="ECO:0000259" key="1">
    <source>
        <dbReference type="Pfam" id="PF07883"/>
    </source>
</evidence>
<dbReference type="InterPro" id="IPR013096">
    <property type="entry name" value="Cupin_2"/>
</dbReference>
<feature type="domain" description="Cupin type-2" evidence="1">
    <location>
        <begin position="41"/>
        <end position="109"/>
    </location>
</feature>
<dbReference type="RefSeq" id="WP_079537045.1">
    <property type="nucleotide sequence ID" value="NZ_LT670844.1"/>
</dbReference>
<accession>A0A1M6K1L7</accession>
<evidence type="ECO:0000313" key="3">
    <source>
        <dbReference type="Proteomes" id="UP000189935"/>
    </source>
</evidence>
<dbReference type="PANTHER" id="PTHR43346">
    <property type="entry name" value="LIGAND BINDING DOMAIN PROTEIN, PUTATIVE (AFU_ORTHOLOGUE AFUA_6G14370)-RELATED"/>
    <property type="match status" value="1"/>
</dbReference>
<organism evidence="2 3">
    <name type="scientific">Bradyrhizobium lablabi</name>
    <dbReference type="NCBI Taxonomy" id="722472"/>
    <lineage>
        <taxon>Bacteria</taxon>
        <taxon>Pseudomonadati</taxon>
        <taxon>Pseudomonadota</taxon>
        <taxon>Alphaproteobacteria</taxon>
        <taxon>Hyphomicrobiales</taxon>
        <taxon>Nitrobacteraceae</taxon>
        <taxon>Bradyrhizobium</taxon>
    </lineage>
</organism>
<reference evidence="2 3" key="1">
    <citation type="submission" date="2016-11" db="EMBL/GenBank/DDBJ databases">
        <authorList>
            <person name="Jaros S."/>
            <person name="Januszkiewicz K."/>
            <person name="Wedrychowicz H."/>
        </authorList>
    </citation>
    <scope>NUCLEOTIDE SEQUENCE [LARGE SCALE GENOMIC DNA]</scope>
    <source>
        <strain evidence="2 3">GAS499</strain>
    </source>
</reference>
<dbReference type="InterPro" id="IPR011051">
    <property type="entry name" value="RmlC_Cupin_sf"/>
</dbReference>
<dbReference type="GO" id="GO:0016853">
    <property type="term" value="F:isomerase activity"/>
    <property type="evidence" value="ECO:0007669"/>
    <property type="project" value="UniProtKB-KW"/>
</dbReference>
<sequence>MAFSAANIAKAKAFRISPKDTNYFVMLFDKETDAIDNIFVIEIFKTGGATPPNEHASAHEFFHVLHGEGVARCDGKTLSIKTGDSLLLHPGSEHVIENTGAGKLYTLTVMIPNEGFAELIRGGEPVELDAEDIRVLQGK</sequence>
<dbReference type="OrthoDB" id="9180677at2"/>
<dbReference type="AlphaFoldDB" id="A0A1M6K1L7"/>
<dbReference type="Pfam" id="PF07883">
    <property type="entry name" value="Cupin_2"/>
    <property type="match status" value="1"/>
</dbReference>
<dbReference type="SUPFAM" id="SSF51182">
    <property type="entry name" value="RmlC-like cupins"/>
    <property type="match status" value="1"/>
</dbReference>
<protein>
    <submittedName>
        <fullName evidence="2">Mannose-6-phosphate isomerase, cupin superfamily</fullName>
    </submittedName>
</protein>
<evidence type="ECO:0000313" key="2">
    <source>
        <dbReference type="EMBL" id="SHJ52827.1"/>
    </source>
</evidence>
<proteinExistence type="predicted"/>
<dbReference type="Gene3D" id="2.60.120.10">
    <property type="entry name" value="Jelly Rolls"/>
    <property type="match status" value="1"/>
</dbReference>